<organism evidence="1 2">
    <name type="scientific">Cellulomonas marina</name>
    <dbReference type="NCBI Taxonomy" id="988821"/>
    <lineage>
        <taxon>Bacteria</taxon>
        <taxon>Bacillati</taxon>
        <taxon>Actinomycetota</taxon>
        <taxon>Actinomycetes</taxon>
        <taxon>Micrococcales</taxon>
        <taxon>Cellulomonadaceae</taxon>
        <taxon>Cellulomonas</taxon>
    </lineage>
</organism>
<accession>A0A1I0YHG8</accession>
<proteinExistence type="predicted"/>
<name>A0A1I0YHG8_9CELL</name>
<evidence type="ECO:0000313" key="1">
    <source>
        <dbReference type="EMBL" id="SFB11940.1"/>
    </source>
</evidence>
<gene>
    <name evidence="1" type="ORF">SAMN05421867_107125</name>
</gene>
<keyword evidence="2" id="KW-1185">Reference proteome</keyword>
<dbReference type="EMBL" id="FOKA01000007">
    <property type="protein sequence ID" value="SFB11940.1"/>
    <property type="molecule type" value="Genomic_DNA"/>
</dbReference>
<dbReference type="Proteomes" id="UP000199012">
    <property type="component" value="Unassembled WGS sequence"/>
</dbReference>
<sequence length="62" mass="6926">MWMFLSRALRRWVIAAVLVPLGAKALGAAGRGLERRSGRTRLTRGVQGAADLLGRQRRRGRR</sequence>
<dbReference type="AlphaFoldDB" id="A0A1I0YHG8"/>
<reference evidence="1 2" key="1">
    <citation type="submission" date="2016-10" db="EMBL/GenBank/DDBJ databases">
        <authorList>
            <person name="de Groot N.N."/>
        </authorList>
    </citation>
    <scope>NUCLEOTIDE SEQUENCE [LARGE SCALE GENOMIC DNA]</scope>
    <source>
        <strain evidence="1 2">CGMCC 4.6945</strain>
    </source>
</reference>
<protein>
    <submittedName>
        <fullName evidence="1">Uncharacterized protein</fullName>
    </submittedName>
</protein>
<evidence type="ECO:0000313" key="2">
    <source>
        <dbReference type="Proteomes" id="UP000199012"/>
    </source>
</evidence>